<dbReference type="InterPro" id="IPR006439">
    <property type="entry name" value="HAD-SF_hydro_IA"/>
</dbReference>
<reference evidence="1" key="1">
    <citation type="submission" date="2019-09" db="EMBL/GenBank/DDBJ databases">
        <authorList>
            <person name="Cremers G."/>
        </authorList>
    </citation>
    <scope>NUCLEOTIDE SEQUENCE [LARGE SCALE GENOMIC DNA]</scope>
    <source>
        <strain evidence="1">3B</strain>
    </source>
</reference>
<gene>
    <name evidence="1" type="primary">yqaB</name>
    <name evidence="1" type="ORF">MAMC_00532</name>
</gene>
<evidence type="ECO:0000313" key="1">
    <source>
        <dbReference type="EMBL" id="VVM05390.1"/>
    </source>
</evidence>
<organism evidence="1 2">
    <name type="scientific">Methylacidimicrobium cyclopophantes</name>
    <dbReference type="NCBI Taxonomy" id="1041766"/>
    <lineage>
        <taxon>Bacteria</taxon>
        <taxon>Pseudomonadati</taxon>
        <taxon>Verrucomicrobiota</taxon>
        <taxon>Methylacidimicrobium</taxon>
    </lineage>
</organism>
<dbReference type="NCBIfam" id="TIGR01509">
    <property type="entry name" value="HAD-SF-IA-v3"/>
    <property type="match status" value="1"/>
</dbReference>
<dbReference type="InterPro" id="IPR023214">
    <property type="entry name" value="HAD_sf"/>
</dbReference>
<comment type="caution">
    <text evidence="1">The sequence shown here is derived from an EMBL/GenBank/DDBJ whole genome shotgun (WGS) entry which is preliminary data.</text>
</comment>
<dbReference type="GO" id="GO:0016787">
    <property type="term" value="F:hydrolase activity"/>
    <property type="evidence" value="ECO:0007669"/>
    <property type="project" value="UniProtKB-KW"/>
</dbReference>
<dbReference type="InterPro" id="IPR036412">
    <property type="entry name" value="HAD-like_sf"/>
</dbReference>
<protein>
    <submittedName>
        <fullName evidence="1">Fructose-1-phosphate phosphatase YqaB</fullName>
        <ecNumber evidence="1">3.1.3.-</ecNumber>
    </submittedName>
</protein>
<dbReference type="InterPro" id="IPR023198">
    <property type="entry name" value="PGP-like_dom2"/>
</dbReference>
<dbReference type="SUPFAM" id="SSF56784">
    <property type="entry name" value="HAD-like"/>
    <property type="match status" value="1"/>
</dbReference>
<dbReference type="PANTHER" id="PTHR42896">
    <property type="entry name" value="XYLULOSE-1,5-BISPHOSPHATE (XUBP) PHOSPHATASE"/>
    <property type="match status" value="1"/>
</dbReference>
<dbReference type="Gene3D" id="1.10.150.240">
    <property type="entry name" value="Putative phosphatase, domain 2"/>
    <property type="match status" value="1"/>
</dbReference>
<dbReference type="Pfam" id="PF00702">
    <property type="entry name" value="Hydrolase"/>
    <property type="match status" value="1"/>
</dbReference>
<dbReference type="PANTHER" id="PTHR42896:SF2">
    <property type="entry name" value="CBBY-LIKE PROTEIN"/>
    <property type="match status" value="1"/>
</dbReference>
<dbReference type="EC" id="3.1.3.-" evidence="1"/>
<accession>A0A5E6MC89</accession>
<keyword evidence="1" id="KW-0378">Hydrolase</keyword>
<sequence>MRWDGLIWDVDGTLAYTEKEAHLPACNAAFAALGIPIQWSWEEFQGLLTIPGNHLRMAEALRSLPSPPKDLEELARRLADLKRKLYLETFLRRTRLRAGVRDWIREARRRGLRQAIVSTTDEEQISALLRLHFADEASWFAPVLGKRAGRKTAPDSPLYRRCLEEWGLPPERVLAIEDSAVGLQAARAAGLPCLVVFNDYTAGQDFRMADWVADSLARLSLDQLARKER</sequence>
<dbReference type="RefSeq" id="WP_246189491.1">
    <property type="nucleotide sequence ID" value="NZ_CABFUZ020000085.1"/>
</dbReference>
<name>A0A5E6MC89_9BACT</name>
<dbReference type="AlphaFoldDB" id="A0A5E6MC89"/>
<dbReference type="Gene3D" id="3.40.50.1000">
    <property type="entry name" value="HAD superfamily/HAD-like"/>
    <property type="match status" value="1"/>
</dbReference>
<keyword evidence="2" id="KW-1185">Reference proteome</keyword>
<dbReference type="PRINTS" id="PR00413">
    <property type="entry name" value="HADHALOGNASE"/>
</dbReference>
<evidence type="ECO:0000313" key="2">
    <source>
        <dbReference type="Proteomes" id="UP000381693"/>
    </source>
</evidence>
<dbReference type="EMBL" id="CABFUZ020000085">
    <property type="protein sequence ID" value="VVM05390.1"/>
    <property type="molecule type" value="Genomic_DNA"/>
</dbReference>
<dbReference type="Proteomes" id="UP000381693">
    <property type="component" value="Unassembled WGS sequence"/>
</dbReference>
<proteinExistence type="predicted"/>
<dbReference type="InterPro" id="IPR044999">
    <property type="entry name" value="CbbY-like"/>
</dbReference>